<dbReference type="PROSITE" id="PS51257">
    <property type="entry name" value="PROKAR_LIPOPROTEIN"/>
    <property type="match status" value="1"/>
</dbReference>
<comment type="caution">
    <text evidence="2">The sequence shown here is derived from an EMBL/GenBank/DDBJ whole genome shotgun (WGS) entry which is preliminary data.</text>
</comment>
<accession>A0AA91BUJ3</accession>
<dbReference type="AlphaFoldDB" id="A0AA91BUJ3"/>
<feature type="region of interest" description="Disordered" evidence="1">
    <location>
        <begin position="65"/>
        <end position="85"/>
    </location>
</feature>
<name>A0AA91BUJ3_9RHOB</name>
<dbReference type="RefSeq" id="WP_171330608.1">
    <property type="nucleotide sequence ID" value="NZ_WVRA01000004.1"/>
</dbReference>
<evidence type="ECO:0000313" key="3">
    <source>
        <dbReference type="Proteomes" id="UP000597886"/>
    </source>
</evidence>
<dbReference type="EMBL" id="WVRA01000004">
    <property type="protein sequence ID" value="NOE19153.1"/>
    <property type="molecule type" value="Genomic_DNA"/>
</dbReference>
<organism evidence="2 3">
    <name type="scientific">Ruegeria atlantica</name>
    <dbReference type="NCBI Taxonomy" id="81569"/>
    <lineage>
        <taxon>Bacteria</taxon>
        <taxon>Pseudomonadati</taxon>
        <taxon>Pseudomonadota</taxon>
        <taxon>Alphaproteobacteria</taxon>
        <taxon>Rhodobacterales</taxon>
        <taxon>Roseobacteraceae</taxon>
        <taxon>Ruegeria</taxon>
    </lineage>
</organism>
<evidence type="ECO:0000313" key="2">
    <source>
        <dbReference type="EMBL" id="NOE19153.1"/>
    </source>
</evidence>
<dbReference type="Proteomes" id="UP000597886">
    <property type="component" value="Unassembled WGS sequence"/>
</dbReference>
<sequence>MFVVRNYVTMCGTVACALGIGYLMQNGPTAQPANAGDSVDVASASQQSSVLSGLDAIVLTSAPASDADSGAAAPEPRAVPSAPKTTDCNISARAVAVPGAMAQLSLRAPCHRNERVEIHHSGLTVSQNTDDSGALDMTIPALSEYAIFLISFEDETGTVATTHVTDIAEYDRVVLQWQGDTELQIHALEFGASYGGSGHVWDDSSANGAGEVLRMGQTGLGRAKNIEVYSFPTGASDRSGSIDLTVEAEVTESNCGQTLNVQALELLSDSRLRSRDMSLTLPDCSQAGEFLVLNNLLSDLTIAAK</sequence>
<proteinExistence type="predicted"/>
<evidence type="ECO:0008006" key="4">
    <source>
        <dbReference type="Google" id="ProtNLM"/>
    </source>
</evidence>
<reference evidence="2" key="1">
    <citation type="submission" date="2019-12" db="EMBL/GenBank/DDBJ databases">
        <title>Ruegeria JWLKs population differentiation of coral mucus and skeleton niches.</title>
        <authorList>
            <person name="Luo D."/>
        </authorList>
    </citation>
    <scope>NUCLEOTIDE SEQUENCE</scope>
    <source>
        <strain evidence="2">HKCCD6181</strain>
    </source>
</reference>
<protein>
    <recommendedName>
        <fullName evidence="4">Translocase</fullName>
    </recommendedName>
</protein>
<evidence type="ECO:0000256" key="1">
    <source>
        <dbReference type="SAM" id="MobiDB-lite"/>
    </source>
</evidence>
<gene>
    <name evidence="2" type="ORF">GS634_13580</name>
</gene>
<feature type="compositionally biased region" description="Low complexity" evidence="1">
    <location>
        <begin position="65"/>
        <end position="74"/>
    </location>
</feature>